<protein>
    <submittedName>
        <fullName evidence="3">Collagen alpha-1(I) chain-like</fullName>
    </submittedName>
</protein>
<feature type="region of interest" description="Disordered" evidence="1">
    <location>
        <begin position="1"/>
        <end position="148"/>
    </location>
</feature>
<keyword evidence="2" id="KW-1185">Reference proteome</keyword>
<dbReference type="GeneID" id="118499394"/>
<accession>A0A7E6DCP3</accession>
<sequence length="192" mass="19516">MGGGGGRGGGGSVGRSGRAGGRGGVGWGGGRERRRGARGLWRARAPRLEKEEEPGPGGGLPRFQDVQGPPPAPGAQAAAPRAPAASQPRQAAGAPVRLERCTLRGRSRALAPPGTAPRGGPPGLPGGPEVPRGLPHTHTGPSSTDIRGIRQREVSLIAGAICICHSFLHTPCQQDRFLLKALRVGDFPGAGQ</sequence>
<dbReference type="Proteomes" id="UP000504628">
    <property type="component" value="Chromosome 1"/>
</dbReference>
<reference evidence="3" key="1">
    <citation type="submission" date="2025-08" db="UniProtKB">
        <authorList>
            <consortium name="RefSeq"/>
        </authorList>
    </citation>
    <scope>IDENTIFICATION</scope>
    <source>
        <tissue evidence="3">Muscle</tissue>
    </source>
</reference>
<name>A0A7E6DCP3_9CHIR</name>
<feature type="compositionally biased region" description="Low complexity" evidence="1">
    <location>
        <begin position="108"/>
        <end position="118"/>
    </location>
</feature>
<organism evidence="2 3">
    <name type="scientific">Phyllostomus discolor</name>
    <name type="common">pale spear-nosed bat</name>
    <dbReference type="NCBI Taxonomy" id="89673"/>
    <lineage>
        <taxon>Eukaryota</taxon>
        <taxon>Metazoa</taxon>
        <taxon>Chordata</taxon>
        <taxon>Craniata</taxon>
        <taxon>Vertebrata</taxon>
        <taxon>Euteleostomi</taxon>
        <taxon>Mammalia</taxon>
        <taxon>Eutheria</taxon>
        <taxon>Laurasiatheria</taxon>
        <taxon>Chiroptera</taxon>
        <taxon>Yangochiroptera</taxon>
        <taxon>Phyllostomidae</taxon>
        <taxon>Phyllostominae</taxon>
        <taxon>Phyllostomus</taxon>
    </lineage>
</organism>
<gene>
    <name evidence="3" type="primary">LOC118499394</name>
</gene>
<dbReference type="InParanoid" id="A0A7E6DCP3"/>
<dbReference type="KEGG" id="pdic:118499394"/>
<proteinExistence type="predicted"/>
<evidence type="ECO:0000256" key="1">
    <source>
        <dbReference type="SAM" id="MobiDB-lite"/>
    </source>
</evidence>
<dbReference type="AlphaFoldDB" id="A0A7E6DCP3"/>
<feature type="compositionally biased region" description="Gly residues" evidence="1">
    <location>
        <begin position="1"/>
        <end position="29"/>
    </location>
</feature>
<evidence type="ECO:0000313" key="2">
    <source>
        <dbReference type="Proteomes" id="UP000504628"/>
    </source>
</evidence>
<evidence type="ECO:0000313" key="3">
    <source>
        <dbReference type="RefSeq" id="XP_035876029.1"/>
    </source>
</evidence>
<dbReference type="RefSeq" id="XP_035876029.1">
    <property type="nucleotide sequence ID" value="XM_036020136.1"/>
</dbReference>
<feature type="compositionally biased region" description="Low complexity" evidence="1">
    <location>
        <begin position="74"/>
        <end position="95"/>
    </location>
</feature>